<dbReference type="InterPro" id="IPR012337">
    <property type="entry name" value="RNaseH-like_sf"/>
</dbReference>
<dbReference type="SUPFAM" id="SSF53098">
    <property type="entry name" value="Ribonuclease H-like"/>
    <property type="match status" value="1"/>
</dbReference>
<dbReference type="GO" id="GO:0003676">
    <property type="term" value="F:nucleic acid binding"/>
    <property type="evidence" value="ECO:0007669"/>
    <property type="project" value="InterPro"/>
</dbReference>
<dbReference type="InterPro" id="IPR036397">
    <property type="entry name" value="RNaseH_sf"/>
</dbReference>
<organism evidence="2 3">
    <name type="scientific">Scophthalmus maximus</name>
    <name type="common">Turbot</name>
    <name type="synonym">Psetta maxima</name>
    <dbReference type="NCBI Taxonomy" id="52904"/>
    <lineage>
        <taxon>Eukaryota</taxon>
        <taxon>Metazoa</taxon>
        <taxon>Chordata</taxon>
        <taxon>Craniata</taxon>
        <taxon>Vertebrata</taxon>
        <taxon>Euteleostomi</taxon>
        <taxon>Actinopterygii</taxon>
        <taxon>Neopterygii</taxon>
        <taxon>Teleostei</taxon>
        <taxon>Neoteleostei</taxon>
        <taxon>Acanthomorphata</taxon>
        <taxon>Carangaria</taxon>
        <taxon>Pleuronectiformes</taxon>
        <taxon>Pleuronectoidei</taxon>
        <taxon>Scophthalmidae</taxon>
        <taxon>Scophthalmus</taxon>
    </lineage>
</organism>
<protein>
    <recommendedName>
        <fullName evidence="1">Integrase catalytic domain-containing protein</fullName>
    </recommendedName>
</protein>
<evidence type="ECO:0000259" key="1">
    <source>
        <dbReference type="PROSITE" id="PS50994"/>
    </source>
</evidence>
<dbReference type="AlphaFoldDB" id="A0A6A4RSX4"/>
<dbReference type="PROSITE" id="PS50994">
    <property type="entry name" value="INTEGRASE"/>
    <property type="match status" value="1"/>
</dbReference>
<dbReference type="GO" id="GO:0015074">
    <property type="term" value="P:DNA integration"/>
    <property type="evidence" value="ECO:0007669"/>
    <property type="project" value="InterPro"/>
</dbReference>
<accession>A0A6A4RSX4</accession>
<dbReference type="Proteomes" id="UP000438429">
    <property type="component" value="Unassembled WGS sequence"/>
</dbReference>
<dbReference type="Pfam" id="PF00665">
    <property type="entry name" value="rve"/>
    <property type="match status" value="1"/>
</dbReference>
<evidence type="ECO:0000313" key="3">
    <source>
        <dbReference type="Proteomes" id="UP000438429"/>
    </source>
</evidence>
<dbReference type="InterPro" id="IPR001584">
    <property type="entry name" value="Integrase_cat-core"/>
</dbReference>
<comment type="caution">
    <text evidence="2">The sequence shown here is derived from an EMBL/GenBank/DDBJ whole genome shotgun (WGS) entry which is preliminary data.</text>
</comment>
<gene>
    <name evidence="2" type="ORF">F2P81_025273</name>
</gene>
<dbReference type="EMBL" id="VEVO01000026">
    <property type="protein sequence ID" value="KAF0022460.1"/>
    <property type="molecule type" value="Genomic_DNA"/>
</dbReference>
<proteinExistence type="predicted"/>
<dbReference type="Gene3D" id="3.30.420.10">
    <property type="entry name" value="Ribonuclease H-like superfamily/Ribonuclease H"/>
    <property type="match status" value="1"/>
</dbReference>
<name>A0A6A4RSX4_SCOMX</name>
<dbReference type="PANTHER" id="PTHR46585">
    <property type="entry name" value="INTEGRASE CORE DOMAIN CONTAINING PROTEIN"/>
    <property type="match status" value="1"/>
</dbReference>
<dbReference type="PANTHER" id="PTHR46585:SF1">
    <property type="entry name" value="CHROMO DOMAIN-CONTAINING PROTEIN"/>
    <property type="match status" value="1"/>
</dbReference>
<feature type="domain" description="Integrase catalytic" evidence="1">
    <location>
        <begin position="55"/>
        <end position="148"/>
    </location>
</feature>
<reference evidence="2 3" key="1">
    <citation type="submission" date="2019-06" db="EMBL/GenBank/DDBJ databases">
        <title>Draft genomes of female and male turbot (Scophthalmus maximus).</title>
        <authorList>
            <person name="Xu H."/>
            <person name="Xu X.-W."/>
            <person name="Shao C."/>
            <person name="Chen S."/>
        </authorList>
    </citation>
    <scope>NUCLEOTIDE SEQUENCE [LARGE SCALE GENOMIC DNA]</scope>
    <source>
        <strain evidence="2">Ysfricsl-2016a</strain>
        <tissue evidence="2">Blood</tissue>
    </source>
</reference>
<evidence type="ECO:0000313" key="2">
    <source>
        <dbReference type="EMBL" id="KAF0022460.1"/>
    </source>
</evidence>
<sequence length="148" mass="17236">MKLVKPRGVERLVRALKDETGEKVDKARVKDFLSEEDTYTLHKPARIHFPRNRVFVPRPLNQFQADLCDMQALSEYNDSFNYLLTVINVFTKKAYVKSLKKNTGTEVTRVFDSIFEDSGTPEKLQTDADEEFFNKTFQNVLKKRGIIQ</sequence>